<evidence type="ECO:0000313" key="1">
    <source>
        <dbReference type="EMBL" id="VAW56449.1"/>
    </source>
</evidence>
<gene>
    <name evidence="1" type="ORF">MNBD_GAMMA07-510</name>
</gene>
<reference evidence="1" key="1">
    <citation type="submission" date="2018-06" db="EMBL/GenBank/DDBJ databases">
        <authorList>
            <person name="Zhirakovskaya E."/>
        </authorList>
    </citation>
    <scope>NUCLEOTIDE SEQUENCE</scope>
</reference>
<dbReference type="EMBL" id="UOFF01000233">
    <property type="protein sequence ID" value="VAW56449.1"/>
    <property type="molecule type" value="Genomic_DNA"/>
</dbReference>
<dbReference type="AlphaFoldDB" id="A0A3B0X4E7"/>
<proteinExistence type="predicted"/>
<name>A0A3B0X4E7_9ZZZZ</name>
<organism evidence="1">
    <name type="scientific">hydrothermal vent metagenome</name>
    <dbReference type="NCBI Taxonomy" id="652676"/>
    <lineage>
        <taxon>unclassified sequences</taxon>
        <taxon>metagenomes</taxon>
        <taxon>ecological metagenomes</taxon>
    </lineage>
</organism>
<protein>
    <submittedName>
        <fullName evidence="1">Uncharacterized protein</fullName>
    </submittedName>
</protein>
<sequence length="100" mass="11176">SDNMAINYPDIDLLKSTMSLQMQLLHEGDLYTVINNLRLTTSGLFDVTRCAIIRNETQIKSLLDSATDKNFSASCTLNWYTIKAKNNESPDELLSQGSNS</sequence>
<feature type="non-terminal residue" evidence="1">
    <location>
        <position position="1"/>
    </location>
</feature>
<accession>A0A3B0X4E7</accession>